<dbReference type="InterPro" id="IPR037066">
    <property type="entry name" value="Plug_dom_sf"/>
</dbReference>
<evidence type="ECO:0000256" key="1">
    <source>
        <dbReference type="ARBA" id="ARBA00004571"/>
    </source>
</evidence>
<accession>A0A4U8TAJ7</accession>
<evidence type="ECO:0000259" key="13">
    <source>
        <dbReference type="Pfam" id="PF07715"/>
    </source>
</evidence>
<dbReference type="PANTHER" id="PTHR30069">
    <property type="entry name" value="TONB-DEPENDENT OUTER MEMBRANE RECEPTOR"/>
    <property type="match status" value="1"/>
</dbReference>
<evidence type="ECO:0000256" key="11">
    <source>
        <dbReference type="RuleBase" id="RU003357"/>
    </source>
</evidence>
<protein>
    <submittedName>
        <fullName evidence="14">TonB-dependent receptor</fullName>
    </submittedName>
</protein>
<dbReference type="Pfam" id="PF07715">
    <property type="entry name" value="Plug"/>
    <property type="match status" value="1"/>
</dbReference>
<feature type="domain" description="TonB-dependent receptor-like beta-barrel" evidence="12">
    <location>
        <begin position="209"/>
        <end position="660"/>
    </location>
</feature>
<keyword evidence="4 10" id="KW-0812">Transmembrane</keyword>
<dbReference type="InterPro" id="IPR036942">
    <property type="entry name" value="Beta-barrel_TonB_sf"/>
</dbReference>
<evidence type="ECO:0000256" key="6">
    <source>
        <dbReference type="ARBA" id="ARBA00023065"/>
    </source>
</evidence>
<keyword evidence="9 10" id="KW-0998">Cell outer membrane</keyword>
<keyword evidence="14" id="KW-0675">Receptor</keyword>
<keyword evidence="6" id="KW-0406">Ion transport</keyword>
<sequence length="702" mass="76856">MRDLAEALSNVPGVSIDSGVTKTGGYGISIRGMGSGYTLILVDGKRINGDSELFPNAFSDSVTSFMPPMSAIERIEVIRGPASTLYGSDAIGGVVNIITKKSFDKWGASIGYDYTMQENKSFGNTQGFNFYTTGPLNEAKNIGLALRGRIYTRDFVPSTSLAKYPDVNNQGQSITATAGRSNLVGLAPANIFNIGSRLTWHSLANIGNQPKHNAYFDIDYAQQNYDNSQALLGNYGNNAADTTEELKQARNGYGASMDISRLNTILAYNGTYIDNPNALLSRLKFDTSLQYNITANPHRYVPTGTFSASAPTIDGLRTGNGVKAGDSRELRGEDIILDAKSNMLFNVASWFGVNTTLGARYWYNTFHDKLFQAAGGKATQEQHIGALFGEAEFMFIDKIFLTTGLRGNFNSIFGANASPRIYLAYNAIDEWLTFKGGVSTGYKTPSLSRLVSGVANLSGQGTTHTYGNPNLKPESSINYEFSAISDNEYLNISLTGFYTDFTNKIDNTGSVQNGQTINGFICGGTTCSAYVNVDKAKSYGAEVALGIKPISVGYGDVGLNAAYTYTKTEITKSGNVANVGTRLTNVPLHNLNASLNYDTRSFGFYIREEYKAGIYRGDPSVPNTMAATLGEFYKPIYLTHLGAYFKPLEHLRLNLAIYNLFDVDFVDYQRYTTNNALGYDYANAYNYIREGRRYYMSIQMEF</sequence>
<dbReference type="InterPro" id="IPR039426">
    <property type="entry name" value="TonB-dep_rcpt-like"/>
</dbReference>
<keyword evidence="15" id="KW-1185">Reference proteome</keyword>
<dbReference type="Gene3D" id="2.170.130.10">
    <property type="entry name" value="TonB-dependent receptor, plug domain"/>
    <property type="match status" value="1"/>
</dbReference>
<evidence type="ECO:0000313" key="14">
    <source>
        <dbReference type="EMBL" id="TLD96168.1"/>
    </source>
</evidence>
<dbReference type="EMBL" id="JRPR02000005">
    <property type="protein sequence ID" value="TLD96168.1"/>
    <property type="molecule type" value="Genomic_DNA"/>
</dbReference>
<reference evidence="14 15" key="1">
    <citation type="journal article" date="2014" name="Genome Announc.">
        <title>Draft genome sequences of eight enterohepatic helicobacter species isolated from both laboratory and wild rodents.</title>
        <authorList>
            <person name="Sheh A."/>
            <person name="Shen Z."/>
            <person name="Fox J.G."/>
        </authorList>
    </citation>
    <scope>NUCLEOTIDE SEQUENCE [LARGE SCALE GENOMIC DNA]</scope>
    <source>
        <strain evidence="14 15">MIT 09-6949</strain>
    </source>
</reference>
<dbReference type="STRING" id="1677920.LS71_09230"/>
<organism evidence="14 15">
    <name type="scientific">Helicobacter jaachi</name>
    <dbReference type="NCBI Taxonomy" id="1677920"/>
    <lineage>
        <taxon>Bacteria</taxon>
        <taxon>Pseudomonadati</taxon>
        <taxon>Campylobacterota</taxon>
        <taxon>Epsilonproteobacteria</taxon>
        <taxon>Campylobacterales</taxon>
        <taxon>Helicobacteraceae</taxon>
        <taxon>Helicobacter</taxon>
    </lineage>
</organism>
<dbReference type="GO" id="GO:0044718">
    <property type="term" value="P:siderophore transmembrane transport"/>
    <property type="evidence" value="ECO:0007669"/>
    <property type="project" value="TreeGrafter"/>
</dbReference>
<feature type="domain" description="TonB-dependent receptor plug" evidence="13">
    <location>
        <begin position="2"/>
        <end position="94"/>
    </location>
</feature>
<dbReference type="Pfam" id="PF00593">
    <property type="entry name" value="TonB_dep_Rec_b-barrel"/>
    <property type="match status" value="1"/>
</dbReference>
<dbReference type="PANTHER" id="PTHR30069:SF53">
    <property type="entry name" value="COLICIN I RECEPTOR-RELATED"/>
    <property type="match status" value="1"/>
</dbReference>
<keyword evidence="7 11" id="KW-0798">TonB box</keyword>
<evidence type="ECO:0000256" key="8">
    <source>
        <dbReference type="ARBA" id="ARBA00023136"/>
    </source>
</evidence>
<dbReference type="CDD" id="cd01347">
    <property type="entry name" value="ligand_gated_channel"/>
    <property type="match status" value="1"/>
</dbReference>
<comment type="similarity">
    <text evidence="10 11">Belongs to the TonB-dependent receptor family.</text>
</comment>
<gene>
    <name evidence="14" type="ORF">LS71_006725</name>
</gene>
<evidence type="ECO:0000256" key="2">
    <source>
        <dbReference type="ARBA" id="ARBA00022448"/>
    </source>
</evidence>
<evidence type="ECO:0000256" key="4">
    <source>
        <dbReference type="ARBA" id="ARBA00022692"/>
    </source>
</evidence>
<keyword evidence="5" id="KW-0732">Signal</keyword>
<proteinExistence type="inferred from homology"/>
<evidence type="ECO:0000259" key="12">
    <source>
        <dbReference type="Pfam" id="PF00593"/>
    </source>
</evidence>
<keyword evidence="3 10" id="KW-1134">Transmembrane beta strand</keyword>
<comment type="caution">
    <text evidence="14">The sequence shown here is derived from an EMBL/GenBank/DDBJ whole genome shotgun (WGS) entry which is preliminary data.</text>
</comment>
<evidence type="ECO:0000256" key="3">
    <source>
        <dbReference type="ARBA" id="ARBA00022452"/>
    </source>
</evidence>
<dbReference type="Gene3D" id="2.40.170.20">
    <property type="entry name" value="TonB-dependent receptor, beta-barrel domain"/>
    <property type="match status" value="1"/>
</dbReference>
<evidence type="ECO:0000256" key="10">
    <source>
        <dbReference type="PROSITE-ProRule" id="PRU01360"/>
    </source>
</evidence>
<evidence type="ECO:0000256" key="7">
    <source>
        <dbReference type="ARBA" id="ARBA00023077"/>
    </source>
</evidence>
<evidence type="ECO:0000256" key="9">
    <source>
        <dbReference type="ARBA" id="ARBA00023237"/>
    </source>
</evidence>
<keyword evidence="2 10" id="KW-0813">Transport</keyword>
<dbReference type="Proteomes" id="UP000029733">
    <property type="component" value="Unassembled WGS sequence"/>
</dbReference>
<keyword evidence="8 10" id="KW-0472">Membrane</keyword>
<name>A0A4U8TAJ7_9HELI</name>
<dbReference type="OrthoDB" id="5389752at2"/>
<dbReference type="SUPFAM" id="SSF56935">
    <property type="entry name" value="Porins"/>
    <property type="match status" value="1"/>
</dbReference>
<dbReference type="GO" id="GO:0015344">
    <property type="term" value="F:siderophore uptake transmembrane transporter activity"/>
    <property type="evidence" value="ECO:0007669"/>
    <property type="project" value="TreeGrafter"/>
</dbReference>
<evidence type="ECO:0000256" key="5">
    <source>
        <dbReference type="ARBA" id="ARBA00022729"/>
    </source>
</evidence>
<evidence type="ECO:0000313" key="15">
    <source>
        <dbReference type="Proteomes" id="UP000029733"/>
    </source>
</evidence>
<dbReference type="PROSITE" id="PS52016">
    <property type="entry name" value="TONB_DEPENDENT_REC_3"/>
    <property type="match status" value="1"/>
</dbReference>
<dbReference type="InterPro" id="IPR012910">
    <property type="entry name" value="Plug_dom"/>
</dbReference>
<comment type="subcellular location">
    <subcellularLocation>
        <location evidence="1 10">Cell outer membrane</location>
        <topology evidence="1 10">Multi-pass membrane protein</topology>
    </subcellularLocation>
</comment>
<dbReference type="AlphaFoldDB" id="A0A4U8TAJ7"/>
<dbReference type="InterPro" id="IPR000531">
    <property type="entry name" value="Beta-barrel_TonB"/>
</dbReference>
<dbReference type="GO" id="GO:0009279">
    <property type="term" value="C:cell outer membrane"/>
    <property type="evidence" value="ECO:0007669"/>
    <property type="project" value="UniProtKB-SubCell"/>
</dbReference>